<proteinExistence type="predicted"/>
<accession>A0A4R0BPR4</accession>
<evidence type="ECO:0000313" key="2">
    <source>
        <dbReference type="Proteomes" id="UP000291866"/>
    </source>
</evidence>
<dbReference type="InterPro" id="IPR036930">
    <property type="entry name" value="WGR_dom_sf"/>
</dbReference>
<dbReference type="AlphaFoldDB" id="A0A4R0BPR4"/>
<dbReference type="InterPro" id="IPR008893">
    <property type="entry name" value="WGR_domain"/>
</dbReference>
<dbReference type="Proteomes" id="UP000291866">
    <property type="component" value="Unassembled WGS sequence"/>
</dbReference>
<dbReference type="Pfam" id="PF05406">
    <property type="entry name" value="WGR"/>
    <property type="match status" value="1"/>
</dbReference>
<dbReference type="CDD" id="cd07996">
    <property type="entry name" value="WGR_MMR_like"/>
    <property type="match status" value="1"/>
</dbReference>
<dbReference type="PROSITE" id="PS51977">
    <property type="entry name" value="WGR"/>
    <property type="match status" value="1"/>
</dbReference>
<evidence type="ECO:0000313" key="1">
    <source>
        <dbReference type="EMBL" id="TBX87967.1"/>
    </source>
</evidence>
<dbReference type="SMART" id="SM00773">
    <property type="entry name" value="WGR"/>
    <property type="match status" value="1"/>
</dbReference>
<dbReference type="RefSeq" id="WP_131602473.1">
    <property type="nucleotide sequence ID" value="NZ_SJLU01000017.1"/>
</dbReference>
<dbReference type="InterPro" id="IPR049809">
    <property type="entry name" value="YehF/YfeS-like_WGR"/>
</dbReference>
<comment type="caution">
    <text evidence="1">The sequence shown here is derived from an EMBL/GenBank/DDBJ whole genome shotgun (WGS) entry which is preliminary data.</text>
</comment>
<sequence length="112" mass="13129">MSLDVAAPCGDHAGMISQPYQLYVERTDPAKNMARYYAMEIEQTMFGEACLTRRWGRIGKRGQEKQHVFEREEEAVRLFLELLKQKRGRGYRPKTTCRVRRADDDCVPRSSW</sequence>
<organism evidence="1 2">
    <name type="scientific">Rhizobium leguminosarum bv. viciae</name>
    <dbReference type="NCBI Taxonomy" id="387"/>
    <lineage>
        <taxon>Bacteria</taxon>
        <taxon>Pseudomonadati</taxon>
        <taxon>Pseudomonadota</taxon>
        <taxon>Alphaproteobacteria</taxon>
        <taxon>Hyphomicrobiales</taxon>
        <taxon>Rhizobiaceae</taxon>
        <taxon>Rhizobium/Agrobacterium group</taxon>
        <taxon>Rhizobium</taxon>
    </lineage>
</organism>
<name>A0A4R0BPR4_RHILV</name>
<reference evidence="1 2" key="1">
    <citation type="submission" date="2019-02" db="EMBL/GenBank/DDBJ databases">
        <title>The competitiveness to form nodules shapes the capacities of Rhizobium leguminosarum sv viciae communities to promote symbiosis with specific hosts.</title>
        <authorList>
            <person name="Boivin S."/>
            <person name="Lepetit M."/>
        </authorList>
    </citation>
    <scope>NUCLEOTIDE SEQUENCE [LARGE SCALE GENOMIC DNA]</scope>
    <source>
        <strain evidence="1 2">SPF4F3</strain>
    </source>
</reference>
<gene>
    <name evidence="1" type="ORF">E0H31_27425</name>
</gene>
<protein>
    <submittedName>
        <fullName evidence="1">WGR domain-containing protein</fullName>
    </submittedName>
</protein>
<dbReference type="SUPFAM" id="SSF142921">
    <property type="entry name" value="WGR domain-like"/>
    <property type="match status" value="1"/>
</dbReference>
<dbReference type="Gene3D" id="2.20.140.10">
    <property type="entry name" value="WGR domain"/>
    <property type="match status" value="1"/>
</dbReference>
<dbReference type="EMBL" id="SJLU01000017">
    <property type="protein sequence ID" value="TBX87967.1"/>
    <property type="molecule type" value="Genomic_DNA"/>
</dbReference>